<dbReference type="EMBL" id="AWUE01019000">
    <property type="protein sequence ID" value="OMO77117.1"/>
    <property type="molecule type" value="Genomic_DNA"/>
</dbReference>
<evidence type="ECO:0000313" key="1">
    <source>
        <dbReference type="EMBL" id="OMO77117.1"/>
    </source>
</evidence>
<keyword evidence="2" id="KW-1185">Reference proteome</keyword>
<comment type="caution">
    <text evidence="1">The sequence shown here is derived from an EMBL/GenBank/DDBJ whole genome shotgun (WGS) entry which is preliminary data.</text>
</comment>
<reference evidence="2" key="1">
    <citation type="submission" date="2013-09" db="EMBL/GenBank/DDBJ databases">
        <title>Corchorus olitorius genome sequencing.</title>
        <authorList>
            <person name="Alam M."/>
            <person name="Haque M.S."/>
            <person name="Islam M.S."/>
            <person name="Emdad E.M."/>
            <person name="Islam M.M."/>
            <person name="Ahmed B."/>
            <person name="Halim A."/>
            <person name="Hossen Q.M.M."/>
            <person name="Hossain M.Z."/>
            <person name="Ahmed R."/>
            <person name="Khan M.M."/>
            <person name="Islam R."/>
            <person name="Rashid M.M."/>
            <person name="Khan S.A."/>
            <person name="Rahman M.S."/>
            <person name="Alam M."/>
            <person name="Yahiya A.S."/>
            <person name="Khan M.S."/>
            <person name="Azam M.S."/>
            <person name="Haque T."/>
            <person name="Lashkar M.Z.H."/>
            <person name="Akhand A.I."/>
            <person name="Morshed G."/>
            <person name="Roy S."/>
            <person name="Uddin K.S."/>
            <person name="Rabeya T."/>
            <person name="Hossain A.S."/>
            <person name="Chowdhury A."/>
            <person name="Snigdha A.R."/>
            <person name="Mortoza M.S."/>
            <person name="Matin S.A."/>
            <person name="Hoque S.M.E."/>
            <person name="Islam M.K."/>
            <person name="Roy D.K."/>
            <person name="Haider R."/>
            <person name="Moosa M.M."/>
            <person name="Elias S.M."/>
            <person name="Hasan A.M."/>
            <person name="Jahan S."/>
            <person name="Shafiuddin M."/>
            <person name="Mahmood N."/>
            <person name="Shommy N.S."/>
        </authorList>
    </citation>
    <scope>NUCLEOTIDE SEQUENCE [LARGE SCALE GENOMIC DNA]</scope>
    <source>
        <strain evidence="2">cv. O-4</strain>
    </source>
</reference>
<gene>
    <name evidence="1" type="ORF">COLO4_25327</name>
</gene>
<accession>A0A1R3I3E8</accession>
<organism evidence="1 2">
    <name type="scientific">Corchorus olitorius</name>
    <dbReference type="NCBI Taxonomy" id="93759"/>
    <lineage>
        <taxon>Eukaryota</taxon>
        <taxon>Viridiplantae</taxon>
        <taxon>Streptophyta</taxon>
        <taxon>Embryophyta</taxon>
        <taxon>Tracheophyta</taxon>
        <taxon>Spermatophyta</taxon>
        <taxon>Magnoliopsida</taxon>
        <taxon>eudicotyledons</taxon>
        <taxon>Gunneridae</taxon>
        <taxon>Pentapetalae</taxon>
        <taxon>rosids</taxon>
        <taxon>malvids</taxon>
        <taxon>Malvales</taxon>
        <taxon>Malvaceae</taxon>
        <taxon>Grewioideae</taxon>
        <taxon>Apeibeae</taxon>
        <taxon>Corchorus</taxon>
    </lineage>
</organism>
<evidence type="ECO:0000313" key="2">
    <source>
        <dbReference type="Proteomes" id="UP000187203"/>
    </source>
</evidence>
<dbReference type="Proteomes" id="UP000187203">
    <property type="component" value="Unassembled WGS sequence"/>
</dbReference>
<proteinExistence type="predicted"/>
<sequence>MSVFSENIRNREGSVGMERIQWRRRVWFLVCGREMVVVREIVGSLSASIKEKKKKVESVEKRVCAQCVGVRAKEVMERGEFLRERGRGKVKFVHEPVYRIRKVAELAWNLGKAPLPLTT</sequence>
<protein>
    <submittedName>
        <fullName evidence="1">Uncharacterized protein</fullName>
    </submittedName>
</protein>
<dbReference type="AlphaFoldDB" id="A0A1R3I3E8"/>
<name>A0A1R3I3E8_9ROSI</name>